<proteinExistence type="predicted"/>
<gene>
    <name evidence="1" type="ORF">AVDCRST_MAG68-5429</name>
</gene>
<organism evidence="1">
    <name type="scientific">uncultured Gemmatimonadota bacterium</name>
    <dbReference type="NCBI Taxonomy" id="203437"/>
    <lineage>
        <taxon>Bacteria</taxon>
        <taxon>Pseudomonadati</taxon>
        <taxon>Gemmatimonadota</taxon>
        <taxon>environmental samples</taxon>
    </lineage>
</organism>
<sequence length="96" mass="11089">MARPLIRWGVAPSDGDIRVDLEHIAAYFAAKADEVVLWDVTARPNPAAPPTTPPLDFDGTAFHVWEGTRVHIFLGEEWRNSSLRRRMYLFRRDWGR</sequence>
<dbReference type="EMBL" id="CADCTW010000241">
    <property type="protein sequence ID" value="CAA9370023.1"/>
    <property type="molecule type" value="Genomic_DNA"/>
</dbReference>
<accession>A0A6J4MVB8</accession>
<evidence type="ECO:0000313" key="1">
    <source>
        <dbReference type="EMBL" id="CAA9370023.1"/>
    </source>
</evidence>
<protein>
    <submittedName>
        <fullName evidence="1">Uncharacterized protein</fullName>
    </submittedName>
</protein>
<dbReference type="AlphaFoldDB" id="A0A6J4MVB8"/>
<name>A0A6J4MVB8_9BACT</name>
<reference evidence="1" key="1">
    <citation type="submission" date="2020-02" db="EMBL/GenBank/DDBJ databases">
        <authorList>
            <person name="Meier V. D."/>
        </authorList>
    </citation>
    <scope>NUCLEOTIDE SEQUENCE</scope>
    <source>
        <strain evidence="1">AVDCRST_MAG68</strain>
    </source>
</reference>